<accession>A0ABY4VFU5</accession>
<evidence type="ECO:0000256" key="6">
    <source>
        <dbReference type="ARBA" id="ARBA00034312"/>
    </source>
</evidence>
<evidence type="ECO:0000313" key="7">
    <source>
        <dbReference type="EMBL" id="USD21332.1"/>
    </source>
</evidence>
<dbReference type="Pfam" id="PF13816">
    <property type="entry name" value="Dehydratase_hem"/>
    <property type="match status" value="1"/>
</dbReference>
<evidence type="ECO:0000256" key="3">
    <source>
        <dbReference type="ARBA" id="ARBA00022723"/>
    </source>
</evidence>
<evidence type="ECO:0000256" key="2">
    <source>
        <dbReference type="ARBA" id="ARBA00022617"/>
    </source>
</evidence>
<keyword evidence="8" id="KW-1185">Reference proteome</keyword>
<keyword evidence="2" id="KW-0349">Heme</keyword>
<dbReference type="EMBL" id="CP092418">
    <property type="protein sequence ID" value="USD21332.1"/>
    <property type="molecule type" value="Genomic_DNA"/>
</dbReference>
<evidence type="ECO:0000313" key="8">
    <source>
        <dbReference type="Proteomes" id="UP001055658"/>
    </source>
</evidence>
<protein>
    <submittedName>
        <fullName evidence="7">Phenylacetaldoxime dehydratase family protein</fullName>
    </submittedName>
</protein>
<dbReference type="InterPro" id="IPR025702">
    <property type="entry name" value="OXD"/>
</dbReference>
<evidence type="ECO:0000256" key="5">
    <source>
        <dbReference type="ARBA" id="ARBA00023239"/>
    </source>
</evidence>
<comment type="cofactor">
    <cofactor evidence="1">
        <name>heme b</name>
        <dbReference type="ChEBI" id="CHEBI:60344"/>
    </cofactor>
</comment>
<gene>
    <name evidence="7" type="ORF">MJO52_20075</name>
</gene>
<keyword evidence="5" id="KW-0456">Lyase</keyword>
<dbReference type="RefSeq" id="WP_252083730.1">
    <property type="nucleotide sequence ID" value="NZ_CP092418.1"/>
</dbReference>
<keyword evidence="3" id="KW-0479">Metal-binding</keyword>
<comment type="similarity">
    <text evidence="6">Belongs to the heme-containing dehydratase family.</text>
</comment>
<proteinExistence type="inferred from homology"/>
<name>A0ABY4VFU5_9GAMM</name>
<sequence>MKNRPVNFKPPYPAWELDLPSNHWYVQCQVGLQFASGQRDDSLFRLLARFLSSAKGLLHFERAGHIDVQGAYNDIAIAYWDNDESMGKWLREEATELREIIQSKSGFWYEALAAPRSHFEVSSSTPVADWGIFRHFDICEQHEHAYWGAMRDRISAAENDGLPGQLQALRAILVGKQSDTEISLPGNLCMIRTVQGYSAASSAERHAYRESLCSEYEQGVHYLQSNPIESRCLSARLLNDEHPALGRPDTETIAWFASLADLENWVHHHPTHKAIYAAAQCYASRFASGMQLLLSHEVAVVPHGKGRAFYQGCHPDTGLKRFLK</sequence>
<organism evidence="7 8">
    <name type="scientific">Microbulbifer variabilis</name>
    <dbReference type="NCBI Taxonomy" id="266805"/>
    <lineage>
        <taxon>Bacteria</taxon>
        <taxon>Pseudomonadati</taxon>
        <taxon>Pseudomonadota</taxon>
        <taxon>Gammaproteobacteria</taxon>
        <taxon>Cellvibrionales</taxon>
        <taxon>Microbulbiferaceae</taxon>
        <taxon>Microbulbifer</taxon>
    </lineage>
</organism>
<reference evidence="7" key="1">
    <citation type="submission" date="2022-02" db="EMBL/GenBank/DDBJ databases">
        <title>Coral-associated bacteria.</title>
        <authorList>
            <person name="Tang K."/>
            <person name="Wang X."/>
        </authorList>
    </citation>
    <scope>NUCLEOTIDE SEQUENCE</scope>
    <source>
        <strain evidence="7">SCSIO 43006</strain>
    </source>
</reference>
<evidence type="ECO:0000256" key="4">
    <source>
        <dbReference type="ARBA" id="ARBA00023004"/>
    </source>
</evidence>
<dbReference type="Proteomes" id="UP001055658">
    <property type="component" value="Chromosome"/>
</dbReference>
<evidence type="ECO:0000256" key="1">
    <source>
        <dbReference type="ARBA" id="ARBA00001970"/>
    </source>
</evidence>
<keyword evidence="4" id="KW-0408">Iron</keyword>